<sequence>MSPAAPEPRTRPAGSDLRLLVPLRPQGPVEVIDRATNLLRTRLGDVATISLAVQVPIWLVLALLLRDEWAAGIEDNLAFFWLAFFPDPVTVGLLADRAGEGSTFAILASRALPSFGLAVIGAASGLLVHDWSQGRTTTGADALRRVGRRLHSLLGLWAIVHALEVVTCIGVGLGPLVFGVAAPLWAMEGLGPWEGVVRSFRLSLRRFWTLCLSIPVATLVAALTAALLSLVGVPILSALTGGWVDAGGAAATALAGALPHLVLDPLLAMAMALIALDLKVQVEGYDLEVELEEDAAGA</sequence>
<feature type="transmembrane region" description="Helical" evidence="1">
    <location>
        <begin position="154"/>
        <end position="187"/>
    </location>
</feature>
<feature type="transmembrane region" description="Helical" evidence="1">
    <location>
        <begin position="243"/>
        <end position="263"/>
    </location>
</feature>
<feature type="transmembrane region" description="Helical" evidence="1">
    <location>
        <begin position="77"/>
        <end position="95"/>
    </location>
</feature>
<reference evidence="2" key="1">
    <citation type="submission" date="2023-01" db="EMBL/GenBank/DDBJ databases">
        <title>The diversity of Class Acidimicrobiia in South China Sea sediment environments and the proposal of Iamia marina sp. nov., a novel species of the genus Iamia.</title>
        <authorList>
            <person name="He Y."/>
            <person name="Tian X."/>
        </authorList>
    </citation>
    <scope>NUCLEOTIDE SEQUENCE</scope>
    <source>
        <strain evidence="2">DSM 19957</strain>
    </source>
</reference>
<dbReference type="AlphaFoldDB" id="A0AAE9Y8K3"/>
<dbReference type="Proteomes" id="UP001216390">
    <property type="component" value="Chromosome"/>
</dbReference>
<accession>A0AAE9Y8K3</accession>
<feature type="transmembrane region" description="Helical" evidence="1">
    <location>
        <begin position="107"/>
        <end position="128"/>
    </location>
</feature>
<organism evidence="2 3">
    <name type="scientific">Iamia majanohamensis</name>
    <dbReference type="NCBI Taxonomy" id="467976"/>
    <lineage>
        <taxon>Bacteria</taxon>
        <taxon>Bacillati</taxon>
        <taxon>Actinomycetota</taxon>
        <taxon>Acidimicrobiia</taxon>
        <taxon>Acidimicrobiales</taxon>
        <taxon>Iamiaceae</taxon>
        <taxon>Iamia</taxon>
    </lineage>
</organism>
<gene>
    <name evidence="2" type="ORF">PO878_09050</name>
</gene>
<evidence type="ECO:0000313" key="2">
    <source>
        <dbReference type="EMBL" id="WCO68869.1"/>
    </source>
</evidence>
<keyword evidence="3" id="KW-1185">Reference proteome</keyword>
<keyword evidence="1" id="KW-0472">Membrane</keyword>
<dbReference type="RefSeq" id="WP_272738384.1">
    <property type="nucleotide sequence ID" value="NZ_CP116942.1"/>
</dbReference>
<feature type="transmembrane region" description="Helical" evidence="1">
    <location>
        <begin position="46"/>
        <end position="65"/>
    </location>
</feature>
<keyword evidence="1" id="KW-0812">Transmembrane</keyword>
<dbReference type="KEGG" id="ima:PO878_09050"/>
<evidence type="ECO:0000313" key="3">
    <source>
        <dbReference type="Proteomes" id="UP001216390"/>
    </source>
</evidence>
<protein>
    <submittedName>
        <fullName evidence="2">Uncharacterized protein</fullName>
    </submittedName>
</protein>
<evidence type="ECO:0000256" key="1">
    <source>
        <dbReference type="SAM" id="Phobius"/>
    </source>
</evidence>
<name>A0AAE9Y8K3_9ACTN</name>
<keyword evidence="1" id="KW-1133">Transmembrane helix</keyword>
<feature type="transmembrane region" description="Helical" evidence="1">
    <location>
        <begin position="207"/>
        <end position="231"/>
    </location>
</feature>
<dbReference type="EMBL" id="CP116942">
    <property type="protein sequence ID" value="WCO68869.1"/>
    <property type="molecule type" value="Genomic_DNA"/>
</dbReference>
<proteinExistence type="predicted"/>